<sequence>MLTLARAEGFTYPKGWGSLATPKKTKAITSQISFKDHIMLPLQGKRILMFVDDIYEDLELLYPQLRFIEAGAEVVIAAQEKGRIYTGKHGYPCKSDAALDEVRAEDFDALIIAGGFAPDKLRRFDSVKKLTREIFEAGKPLAHICHGGWIPISAGIMEGYRCTSTPGIKDDLINAGATWVDEEVVVDRTMVSSRKPDDLPAYCRAIIDMMTD</sequence>
<dbReference type="EMBL" id="AP017378">
    <property type="protein sequence ID" value="BBD08561.1"/>
    <property type="molecule type" value="Genomic_DNA"/>
</dbReference>
<dbReference type="KEGG" id="dfl:DFE_1835"/>
<proteinExistence type="inferred from homology"/>
<comment type="similarity">
    <text evidence="1">Belongs to the peptidase C56 family.</text>
</comment>
<dbReference type="GO" id="GO:0006508">
    <property type="term" value="P:proteolysis"/>
    <property type="evidence" value="ECO:0007669"/>
    <property type="project" value="UniProtKB-KW"/>
</dbReference>
<dbReference type="Pfam" id="PF01965">
    <property type="entry name" value="DJ-1_PfpI"/>
    <property type="match status" value="1"/>
</dbReference>
<keyword evidence="3" id="KW-0378">Hydrolase</keyword>
<feature type="domain" description="DJ-1/PfpI" evidence="2">
    <location>
        <begin position="45"/>
        <end position="208"/>
    </location>
</feature>
<dbReference type="AlphaFoldDB" id="A0A2Z6AZ66"/>
<dbReference type="CDD" id="cd03134">
    <property type="entry name" value="GATase1_PfpI_like"/>
    <property type="match status" value="1"/>
</dbReference>
<keyword evidence="4" id="KW-1185">Reference proteome</keyword>
<name>A0A2Z6AZ66_9BACT</name>
<evidence type="ECO:0000313" key="4">
    <source>
        <dbReference type="Proteomes" id="UP000269883"/>
    </source>
</evidence>
<dbReference type="PANTHER" id="PTHR42733:SF13">
    <property type="entry name" value="DJ-1_PFPI DOMAIN-CONTAINING PROTEIN"/>
    <property type="match status" value="1"/>
</dbReference>
<dbReference type="Proteomes" id="UP000269883">
    <property type="component" value="Chromosome"/>
</dbReference>
<gene>
    <name evidence="3" type="ORF">DFE_1835</name>
</gene>
<dbReference type="GO" id="GO:0008233">
    <property type="term" value="F:peptidase activity"/>
    <property type="evidence" value="ECO:0007669"/>
    <property type="project" value="UniProtKB-KW"/>
</dbReference>
<dbReference type="InterPro" id="IPR006286">
    <property type="entry name" value="C56_PfpI-like"/>
</dbReference>
<accession>A0A2Z6AZ66</accession>
<protein>
    <submittedName>
        <fullName evidence="3">Intracellular protease/amidase</fullName>
    </submittedName>
</protein>
<dbReference type="InterPro" id="IPR029062">
    <property type="entry name" value="Class_I_gatase-like"/>
</dbReference>
<reference evidence="3 4" key="1">
    <citation type="journal article" date="2018" name="Sci. Adv.">
        <title>Multi-heme cytochromes provide a pathway for survival in energy-limited environments.</title>
        <authorList>
            <person name="Deng X."/>
            <person name="Dohmae N."/>
            <person name="Nealson K.H."/>
            <person name="Hashimoto K."/>
            <person name="Okamoto A."/>
        </authorList>
    </citation>
    <scope>NUCLEOTIDE SEQUENCE [LARGE SCALE GENOMIC DNA]</scope>
    <source>
        <strain evidence="3 4">IS5</strain>
    </source>
</reference>
<dbReference type="NCBIfam" id="TIGR01382">
    <property type="entry name" value="PfpI"/>
    <property type="match status" value="1"/>
</dbReference>
<dbReference type="PROSITE" id="PS51276">
    <property type="entry name" value="PEPTIDASE_C56_PFPI"/>
    <property type="match status" value="1"/>
</dbReference>
<dbReference type="SUPFAM" id="SSF52317">
    <property type="entry name" value="Class I glutamine amidotransferase-like"/>
    <property type="match status" value="1"/>
</dbReference>
<dbReference type="Gene3D" id="3.40.50.880">
    <property type="match status" value="1"/>
</dbReference>
<dbReference type="InterPro" id="IPR002818">
    <property type="entry name" value="DJ-1/PfpI"/>
</dbReference>
<evidence type="ECO:0000256" key="1">
    <source>
        <dbReference type="ARBA" id="ARBA00008542"/>
    </source>
</evidence>
<organism evidence="3 4">
    <name type="scientific">Desulfovibrio ferrophilus</name>
    <dbReference type="NCBI Taxonomy" id="241368"/>
    <lineage>
        <taxon>Bacteria</taxon>
        <taxon>Pseudomonadati</taxon>
        <taxon>Thermodesulfobacteriota</taxon>
        <taxon>Desulfovibrionia</taxon>
        <taxon>Desulfovibrionales</taxon>
        <taxon>Desulfovibrionaceae</taxon>
        <taxon>Desulfovibrio</taxon>
    </lineage>
</organism>
<evidence type="ECO:0000259" key="2">
    <source>
        <dbReference type="Pfam" id="PF01965"/>
    </source>
</evidence>
<evidence type="ECO:0000313" key="3">
    <source>
        <dbReference type="EMBL" id="BBD08561.1"/>
    </source>
</evidence>
<dbReference type="PANTHER" id="PTHR42733">
    <property type="entry name" value="DJ-1 PROTEIN"/>
    <property type="match status" value="1"/>
</dbReference>
<keyword evidence="3" id="KW-0645">Protease</keyword>